<gene>
    <name evidence="2" type="primary">het-6_52</name>
    <name evidence="2" type="ORF">LSUE1_G006253</name>
</gene>
<dbReference type="PANTHER" id="PTHR24148">
    <property type="entry name" value="ANKYRIN REPEAT DOMAIN-CONTAINING PROTEIN 39 HOMOLOG-RELATED"/>
    <property type="match status" value="1"/>
</dbReference>
<evidence type="ECO:0000313" key="2">
    <source>
        <dbReference type="EMBL" id="TVY81444.1"/>
    </source>
</evidence>
<reference evidence="2 3" key="1">
    <citation type="submission" date="2018-05" db="EMBL/GenBank/DDBJ databases">
        <title>Genome sequencing and assembly of the regulated plant pathogen Lachnellula willkommii and related sister species for the development of diagnostic species identification markers.</title>
        <authorList>
            <person name="Giroux E."/>
            <person name="Bilodeau G."/>
        </authorList>
    </citation>
    <scope>NUCLEOTIDE SEQUENCE [LARGE SCALE GENOMIC DNA]</scope>
    <source>
        <strain evidence="2 3">CBS 268.59</strain>
    </source>
</reference>
<feature type="domain" description="Heterokaryon incompatibility" evidence="1">
    <location>
        <begin position="128"/>
        <end position="244"/>
    </location>
</feature>
<dbReference type="Pfam" id="PF06985">
    <property type="entry name" value="HET"/>
    <property type="match status" value="1"/>
</dbReference>
<sequence length="620" mass="70577">MPPSKTDFRSTAYQYAPLERPDSIRLLRIEDPLCDRWDDVDFVPWCRMEHFTLSDAPPYRALSYAWGSPKMRHIFLNGRKINIRRNLWQALWHLRWMGFHGSSPKSDSSNRSRSSLRSLDSESTWMETGPVWIWIDALCIDQQNVTERNHQVRFMGNIYKMAEEVFVWLGWVEQKTRATTARGEEIWVEGQDIYNALSDIRELTLSPNNGSTLVQNLTSGASISGFLGLLTDLAYWRRMWIVQEIGLASKIHVLFGKAIANWECFQELRDILQGPDMQNELANHPRFAIEINGLRKCQAFVLDSHRRSAKRNGLADWIESCQACNCHDPKDKIYALVGLAQDCQNTNESDPDLLKIDYSRSLFEVYSDTIKFYEATKRSRRGPSQHVIRFSQVLQQSLNRPEEIESGAEEYFSRQVDFGNNLTHVFGLIGGTIDRVGIAFGSNELFKSLCSEPPDFPHCSRTRSHVLGDMYKIVPTSSQTSFAVQASEASQETLLSNLSRIIPGKRIPEQSPPASEKCVPILLDNDLTGYAPSNVLPGDFICQSLGCDVAAVLRQREGGFDIVGRALIAKTLAEREDNNAMPWSQKYTYSVPDYTASFSWQPGRAIYLYLDIVTLQQLTV</sequence>
<dbReference type="OrthoDB" id="3598674at2759"/>
<dbReference type="EMBL" id="QGMK01000478">
    <property type="protein sequence ID" value="TVY81444.1"/>
    <property type="molecule type" value="Genomic_DNA"/>
</dbReference>
<proteinExistence type="predicted"/>
<organism evidence="2 3">
    <name type="scientific">Lachnellula suecica</name>
    <dbReference type="NCBI Taxonomy" id="602035"/>
    <lineage>
        <taxon>Eukaryota</taxon>
        <taxon>Fungi</taxon>
        <taxon>Dikarya</taxon>
        <taxon>Ascomycota</taxon>
        <taxon>Pezizomycotina</taxon>
        <taxon>Leotiomycetes</taxon>
        <taxon>Helotiales</taxon>
        <taxon>Lachnaceae</taxon>
        <taxon>Lachnellula</taxon>
    </lineage>
</organism>
<dbReference type="Proteomes" id="UP000469558">
    <property type="component" value="Unassembled WGS sequence"/>
</dbReference>
<protein>
    <submittedName>
        <fullName evidence="2">Heterokaryon incompatibility protein 6 OR allele</fullName>
    </submittedName>
</protein>
<accession>A0A8T9CCJ9</accession>
<dbReference type="AlphaFoldDB" id="A0A8T9CCJ9"/>
<name>A0A8T9CCJ9_9HELO</name>
<evidence type="ECO:0000313" key="3">
    <source>
        <dbReference type="Proteomes" id="UP000469558"/>
    </source>
</evidence>
<dbReference type="InterPro" id="IPR010730">
    <property type="entry name" value="HET"/>
</dbReference>
<evidence type="ECO:0000259" key="1">
    <source>
        <dbReference type="Pfam" id="PF06985"/>
    </source>
</evidence>
<dbReference type="PANTHER" id="PTHR24148:SF73">
    <property type="entry name" value="HET DOMAIN PROTEIN (AFU_ORTHOLOGUE AFUA_8G01020)"/>
    <property type="match status" value="1"/>
</dbReference>
<keyword evidence="3" id="KW-1185">Reference proteome</keyword>
<dbReference type="InterPro" id="IPR052895">
    <property type="entry name" value="HetReg/Transcr_Mod"/>
</dbReference>
<comment type="caution">
    <text evidence="2">The sequence shown here is derived from an EMBL/GenBank/DDBJ whole genome shotgun (WGS) entry which is preliminary data.</text>
</comment>